<protein>
    <submittedName>
        <fullName evidence="3">Hemerythrin domain-containing protein</fullName>
    </submittedName>
</protein>
<feature type="domain" description="Hemerythrin-like" evidence="2">
    <location>
        <begin position="10"/>
        <end position="144"/>
    </location>
</feature>
<evidence type="ECO:0000256" key="1">
    <source>
        <dbReference type="SAM" id="Coils"/>
    </source>
</evidence>
<name>A0A948RWG3_UNCEI</name>
<dbReference type="Proteomes" id="UP000777784">
    <property type="component" value="Unassembled WGS sequence"/>
</dbReference>
<evidence type="ECO:0000313" key="3">
    <source>
        <dbReference type="EMBL" id="MBU2692283.1"/>
    </source>
</evidence>
<evidence type="ECO:0000259" key="2">
    <source>
        <dbReference type="Pfam" id="PF01814"/>
    </source>
</evidence>
<dbReference type="AlphaFoldDB" id="A0A948RWG3"/>
<feature type="coiled-coil region" evidence="1">
    <location>
        <begin position="3"/>
        <end position="37"/>
    </location>
</feature>
<dbReference type="EMBL" id="JAHJDP010000087">
    <property type="protein sequence ID" value="MBU2692283.1"/>
    <property type="molecule type" value="Genomic_DNA"/>
</dbReference>
<dbReference type="InterPro" id="IPR012312">
    <property type="entry name" value="Hemerythrin-like"/>
</dbReference>
<organism evidence="3 4">
    <name type="scientific">Eiseniibacteriota bacterium</name>
    <dbReference type="NCBI Taxonomy" id="2212470"/>
    <lineage>
        <taxon>Bacteria</taxon>
        <taxon>Candidatus Eiseniibacteriota</taxon>
    </lineage>
</organism>
<sequence length="155" mass="17792">MLKKNDKAMIRRTLEEHQNLRKQWAEIEEKAAQVRATREEMGRKAGELLEKLNQLIPDMEAHFRIEETEGLHREIIEAAPHCTHKVESLLSQHAELLKALGELHGITASLAELTQCSQTGLYDRMTRLFATFRRHEAEERTLFLEVLEGEGPGLA</sequence>
<keyword evidence="1" id="KW-0175">Coiled coil</keyword>
<dbReference type="Pfam" id="PF01814">
    <property type="entry name" value="Hemerythrin"/>
    <property type="match status" value="1"/>
</dbReference>
<evidence type="ECO:0000313" key="4">
    <source>
        <dbReference type="Proteomes" id="UP000777784"/>
    </source>
</evidence>
<proteinExistence type="predicted"/>
<gene>
    <name evidence="3" type="ORF">KJ970_15275</name>
</gene>
<accession>A0A948RWG3</accession>
<dbReference type="Gene3D" id="1.20.120.520">
    <property type="entry name" value="nmb1532 protein domain like"/>
    <property type="match status" value="1"/>
</dbReference>
<reference evidence="3" key="1">
    <citation type="submission" date="2021-05" db="EMBL/GenBank/DDBJ databases">
        <title>Energy efficiency and biological interactions define the core microbiome of deep oligotrophic groundwater.</title>
        <authorList>
            <person name="Mehrshad M."/>
            <person name="Lopez-Fernandez M."/>
            <person name="Bell E."/>
            <person name="Bernier-Latmani R."/>
            <person name="Bertilsson S."/>
            <person name="Dopson M."/>
        </authorList>
    </citation>
    <scope>NUCLEOTIDE SEQUENCE</scope>
    <source>
        <strain evidence="3">Modern_marine.mb.64</strain>
    </source>
</reference>
<comment type="caution">
    <text evidence="3">The sequence shown here is derived from an EMBL/GenBank/DDBJ whole genome shotgun (WGS) entry which is preliminary data.</text>
</comment>